<dbReference type="SUPFAM" id="SSF54060">
    <property type="entry name" value="His-Me finger endonucleases"/>
    <property type="match status" value="1"/>
</dbReference>
<evidence type="ECO:0000313" key="2">
    <source>
        <dbReference type="EMBL" id="XCD04991.1"/>
    </source>
</evidence>
<feature type="domain" description="HNH nuclease" evidence="1">
    <location>
        <begin position="83"/>
        <end position="116"/>
    </location>
</feature>
<keyword evidence="2" id="KW-0378">Hydrolase</keyword>
<sequence length="197" mass="23054">MKVKQVSKLKGFEHIKDCYYVSDTGRVFSLSDYKNGILPVSQRRELKQYEKTGGYLNVALVTKHSKVNYIRVNRLVARAFVKGETAKRKYVNHKDENRKNNNADNLMWVTPKENNRWSLVKTVFCYDLEGNYIKYYDAVADTKEDGFNISHVANVCRGIARQHKGYLFTYEYLTKEQAIQRLSNTHYVRYPKCNGSK</sequence>
<dbReference type="Pfam" id="PF13392">
    <property type="entry name" value="HNH_3"/>
    <property type="match status" value="1"/>
</dbReference>
<evidence type="ECO:0000259" key="1">
    <source>
        <dbReference type="Pfam" id="PF13392"/>
    </source>
</evidence>
<keyword evidence="2" id="KW-0255">Endonuclease</keyword>
<name>A0AAU8AZD9_9CAUD</name>
<dbReference type="InterPro" id="IPR003615">
    <property type="entry name" value="HNH_nuc"/>
</dbReference>
<organism evidence="2">
    <name type="scientific">Dulem virus 36</name>
    <dbReference type="NCBI Taxonomy" id="3145754"/>
    <lineage>
        <taxon>Viruses</taxon>
        <taxon>Duplodnaviria</taxon>
        <taxon>Heunggongvirae</taxon>
        <taxon>Uroviricota</taxon>
        <taxon>Caudoviricetes</taxon>
    </lineage>
</organism>
<keyword evidence="2" id="KW-0540">Nuclease</keyword>
<accession>A0AAU8AZD9</accession>
<dbReference type="InterPro" id="IPR044925">
    <property type="entry name" value="His-Me_finger_sf"/>
</dbReference>
<protein>
    <submittedName>
        <fullName evidence="2">Endonuclease</fullName>
    </submittedName>
</protein>
<proteinExistence type="predicted"/>
<reference evidence="2" key="1">
    <citation type="submission" date="2024-03" db="EMBL/GenBank/DDBJ databases">
        <title>Diverse circular DNA viruses in blood, oral, and fecal samples of captive lemurs.</title>
        <authorList>
            <person name="Paietta E.N."/>
            <person name="Kraberger S."/>
            <person name="Lund M.C."/>
            <person name="Custer J.M."/>
            <person name="Vargas K.M."/>
            <person name="Ehmke E.E."/>
            <person name="Yoder A.D."/>
            <person name="Varsani A."/>
        </authorList>
    </citation>
    <scope>NUCLEOTIDE SEQUENCE</scope>
    <source>
        <strain evidence="2">Duke_24FS_3</strain>
    </source>
</reference>
<dbReference type="GO" id="GO:0004519">
    <property type="term" value="F:endonuclease activity"/>
    <property type="evidence" value="ECO:0007669"/>
    <property type="project" value="UniProtKB-KW"/>
</dbReference>
<dbReference type="EMBL" id="PP511521">
    <property type="protein sequence ID" value="XCD04991.1"/>
    <property type="molecule type" value="Genomic_DNA"/>
</dbReference>
<dbReference type="Gene3D" id="3.90.75.20">
    <property type="match status" value="1"/>
</dbReference>